<evidence type="ECO:0000256" key="8">
    <source>
        <dbReference type="ARBA" id="ARBA00023235"/>
    </source>
</evidence>
<dbReference type="HAMAP" id="MF_00303">
    <property type="entry name" value="Trigger_factor_Tig"/>
    <property type="match status" value="1"/>
</dbReference>
<dbReference type="PANTHER" id="PTHR30560:SF3">
    <property type="entry name" value="TRIGGER FACTOR-LIKE PROTEIN TIG, CHLOROPLASTIC"/>
    <property type="match status" value="1"/>
</dbReference>
<protein>
    <recommendedName>
        <fullName evidence="4 11">Trigger factor</fullName>
        <shortName evidence="11">TF</shortName>
        <ecNumber evidence="3 11">5.2.1.8</ecNumber>
    </recommendedName>
    <alternativeName>
        <fullName evidence="10 11">PPIase</fullName>
    </alternativeName>
</protein>
<dbReference type="Gene3D" id="1.10.3120.10">
    <property type="entry name" value="Trigger factor, C-terminal domain"/>
    <property type="match status" value="1"/>
</dbReference>
<dbReference type="EC" id="5.2.1.8" evidence="3 11"/>
<evidence type="ECO:0000313" key="17">
    <source>
        <dbReference type="Proteomes" id="UP001297600"/>
    </source>
</evidence>
<dbReference type="RefSeq" id="WP_237978480.1">
    <property type="nucleotide sequence ID" value="NZ_JAKNCT010000005.1"/>
</dbReference>
<comment type="function">
    <text evidence="11">Involved in protein export. Acts as a chaperone by maintaining the newly synthesized protein in an open conformation. Functions as a peptidyl-prolyl cis-trans isomerase.</text>
</comment>
<dbReference type="InterPro" id="IPR008881">
    <property type="entry name" value="Trigger_fac_ribosome-bd_bac"/>
</dbReference>
<comment type="caution">
    <text evidence="16">The sequence shown here is derived from an EMBL/GenBank/DDBJ whole genome shotgun (WGS) entry which is preliminary data.</text>
</comment>
<evidence type="ECO:0000256" key="3">
    <source>
        <dbReference type="ARBA" id="ARBA00013194"/>
    </source>
</evidence>
<keyword evidence="6 11" id="KW-0697">Rotamase</keyword>
<dbReference type="GO" id="GO:0003755">
    <property type="term" value="F:peptidyl-prolyl cis-trans isomerase activity"/>
    <property type="evidence" value="ECO:0007669"/>
    <property type="project" value="UniProtKB-EC"/>
</dbReference>
<dbReference type="Pfam" id="PF00254">
    <property type="entry name" value="FKBP_C"/>
    <property type="match status" value="1"/>
</dbReference>
<comment type="similarity">
    <text evidence="2 11 13">Belongs to the FKBP-type PPIase family. Tig subfamily.</text>
</comment>
<comment type="catalytic activity">
    <reaction evidence="1 11 12">
        <text>[protein]-peptidylproline (omega=180) = [protein]-peptidylproline (omega=0)</text>
        <dbReference type="Rhea" id="RHEA:16237"/>
        <dbReference type="Rhea" id="RHEA-COMP:10747"/>
        <dbReference type="Rhea" id="RHEA-COMP:10748"/>
        <dbReference type="ChEBI" id="CHEBI:83833"/>
        <dbReference type="ChEBI" id="CHEBI:83834"/>
        <dbReference type="EC" id="5.2.1.8"/>
    </reaction>
</comment>
<evidence type="ECO:0000256" key="10">
    <source>
        <dbReference type="ARBA" id="ARBA00029986"/>
    </source>
</evidence>
<comment type="domain">
    <text evidence="11">Consists of 3 domains; the N-terminus binds the ribosome, the middle domain has PPIase activity, while the C-terminus has intrinsic chaperone activity on its own.</text>
</comment>
<dbReference type="InterPro" id="IPR008880">
    <property type="entry name" value="Trigger_fac_C"/>
</dbReference>
<dbReference type="PANTHER" id="PTHR30560">
    <property type="entry name" value="TRIGGER FACTOR CHAPERONE AND PEPTIDYL-PROLYL CIS/TRANS ISOMERASE"/>
    <property type="match status" value="1"/>
</dbReference>
<dbReference type="Pfam" id="PF05697">
    <property type="entry name" value="Trigger_N"/>
    <property type="match status" value="1"/>
</dbReference>
<dbReference type="InterPro" id="IPR005215">
    <property type="entry name" value="Trig_fac"/>
</dbReference>
<evidence type="ECO:0000256" key="4">
    <source>
        <dbReference type="ARBA" id="ARBA00016902"/>
    </source>
</evidence>
<keyword evidence="9 11" id="KW-0131">Cell cycle</keyword>
<dbReference type="PROSITE" id="PS50059">
    <property type="entry name" value="FKBP_PPIASE"/>
    <property type="match status" value="1"/>
</dbReference>
<feature type="region of interest" description="Disordered" evidence="14">
    <location>
        <begin position="1"/>
        <end position="64"/>
    </location>
</feature>
<evidence type="ECO:0000256" key="9">
    <source>
        <dbReference type="ARBA" id="ARBA00023306"/>
    </source>
</evidence>
<feature type="compositionally biased region" description="Basic and acidic residues" evidence="14">
    <location>
        <begin position="1"/>
        <end position="35"/>
    </location>
</feature>
<keyword evidence="17" id="KW-1185">Reference proteome</keyword>
<reference evidence="16 17" key="1">
    <citation type="submission" date="2022-02" db="EMBL/GenBank/DDBJ databases">
        <title>Mesosutterella porci, a novel member of the family Sutterellaceae from pig feces.</title>
        <authorList>
            <person name="Wylensek D."/>
            <person name="Clavel T."/>
        </authorList>
    </citation>
    <scope>NUCLEOTIDE SEQUENCE [LARGE SCALE GENOMIC DNA]</scope>
    <source>
        <strain evidence="17">oilRF-744-wt-GAM-9</strain>
    </source>
</reference>
<evidence type="ECO:0000256" key="5">
    <source>
        <dbReference type="ARBA" id="ARBA00022618"/>
    </source>
</evidence>
<accession>A0ABS9MRG0</accession>
<dbReference type="SUPFAM" id="SSF54534">
    <property type="entry name" value="FKBP-like"/>
    <property type="match status" value="1"/>
</dbReference>
<dbReference type="InterPro" id="IPR001179">
    <property type="entry name" value="PPIase_FKBP_dom"/>
</dbReference>
<gene>
    <name evidence="11 16" type="primary">tig</name>
    <name evidence="16" type="ORF">MAF45_05115</name>
</gene>
<dbReference type="Pfam" id="PF05698">
    <property type="entry name" value="Trigger_C"/>
    <property type="match status" value="1"/>
</dbReference>
<name>A0ABS9MRG0_9BURK</name>
<keyword evidence="11" id="KW-0963">Cytoplasm</keyword>
<dbReference type="EMBL" id="JAKNCT010000005">
    <property type="protein sequence ID" value="MCG5030825.1"/>
    <property type="molecule type" value="Genomic_DNA"/>
</dbReference>
<keyword evidence="8 11" id="KW-0413">Isomerase</keyword>
<proteinExistence type="inferred from homology"/>
<evidence type="ECO:0000313" key="16">
    <source>
        <dbReference type="EMBL" id="MCG5030825.1"/>
    </source>
</evidence>
<dbReference type="Gene3D" id="3.10.50.40">
    <property type="match status" value="1"/>
</dbReference>
<evidence type="ECO:0000256" key="6">
    <source>
        <dbReference type="ARBA" id="ARBA00023110"/>
    </source>
</evidence>
<feature type="domain" description="PPIase FKBP-type" evidence="15">
    <location>
        <begin position="218"/>
        <end position="281"/>
    </location>
</feature>
<evidence type="ECO:0000259" key="15">
    <source>
        <dbReference type="PROSITE" id="PS50059"/>
    </source>
</evidence>
<dbReference type="InterPro" id="IPR027304">
    <property type="entry name" value="Trigger_fact/SurA_dom_sf"/>
</dbReference>
<dbReference type="PIRSF" id="PIRSF003095">
    <property type="entry name" value="Trigger_factor"/>
    <property type="match status" value="1"/>
</dbReference>
<dbReference type="Gene3D" id="3.30.70.1050">
    <property type="entry name" value="Trigger factor ribosome-binding domain"/>
    <property type="match status" value="1"/>
</dbReference>
<dbReference type="InterPro" id="IPR036611">
    <property type="entry name" value="Trigger_fac_ribosome-bd_sf"/>
</dbReference>
<feature type="compositionally biased region" description="Basic and acidic residues" evidence="14">
    <location>
        <begin position="43"/>
        <end position="52"/>
    </location>
</feature>
<keyword evidence="7 11" id="KW-0143">Chaperone</keyword>
<organism evidence="16 17">
    <name type="scientific">Mesosutterella porci</name>
    <dbReference type="NCBI Taxonomy" id="2915351"/>
    <lineage>
        <taxon>Bacteria</taxon>
        <taxon>Pseudomonadati</taxon>
        <taxon>Pseudomonadota</taxon>
        <taxon>Betaproteobacteria</taxon>
        <taxon>Burkholderiales</taxon>
        <taxon>Sutterellaceae</taxon>
        <taxon>Mesosutterella</taxon>
    </lineage>
</organism>
<evidence type="ECO:0000256" key="2">
    <source>
        <dbReference type="ARBA" id="ARBA00005464"/>
    </source>
</evidence>
<evidence type="ECO:0000256" key="12">
    <source>
        <dbReference type="PROSITE-ProRule" id="PRU00277"/>
    </source>
</evidence>
<dbReference type="InterPro" id="IPR046357">
    <property type="entry name" value="PPIase_dom_sf"/>
</dbReference>
<evidence type="ECO:0000256" key="1">
    <source>
        <dbReference type="ARBA" id="ARBA00000971"/>
    </source>
</evidence>
<keyword evidence="5 11" id="KW-0132">Cell division</keyword>
<dbReference type="SUPFAM" id="SSF109998">
    <property type="entry name" value="Triger factor/SurA peptide-binding domain-like"/>
    <property type="match status" value="1"/>
</dbReference>
<evidence type="ECO:0000256" key="13">
    <source>
        <dbReference type="RuleBase" id="RU003914"/>
    </source>
</evidence>
<dbReference type="Proteomes" id="UP001297600">
    <property type="component" value="Unassembled WGS sequence"/>
</dbReference>
<evidence type="ECO:0000256" key="11">
    <source>
        <dbReference type="HAMAP-Rule" id="MF_00303"/>
    </source>
</evidence>
<sequence>MAKKAEKVKDEEKKAAKKAEKAVEKAEKAAQKAEEPAAAAPAEKTEAAEAPKAEQSSVTAPVNPLERTVEVSVSQQALSAETEKRLKDYAKRARIDGFRRGHVPMNIVRSMYGQEAYGDALNQLVGQAVDKAVADGSYRLAGAPVVEPSKDMPTDGKSDLKFTARFEVLPEIEAPDFSAVSLKRYTCEVTDKEVTSTLDVMRKQRATYKEVDRASKKDDEITVDFEGKIDGKVFEGGSAKDFSFLLGSGQMLPEFDQAATGMSKGETKTFKLTFPEGYAKELAGKEAEFTVTVKKVAEPVLPALDDKFASEFGIKEGVDKLKKEVEENLKREVKSRLNARTKEGVFSALLDLAKFDLPQVMVEDEAKRITNEYRQNLASRGLDVSKIPFDPKNFTSQAQRRVRLGLIVSKLIADNKIQSTPEQVKAFAAEMASAYEKPEEVTAWYLKDENRYAELSAAVIENNLVDFVLGKSKTADEAIDFNTLMGRAA</sequence>
<dbReference type="InterPro" id="IPR037041">
    <property type="entry name" value="Trigger_fac_C_sf"/>
</dbReference>
<dbReference type="SUPFAM" id="SSF102735">
    <property type="entry name" value="Trigger factor ribosome-binding domain"/>
    <property type="match status" value="1"/>
</dbReference>
<comment type="subcellular location">
    <subcellularLocation>
        <location evidence="11">Cytoplasm</location>
    </subcellularLocation>
    <text evidence="11">About half TF is bound to the ribosome near the polypeptide exit tunnel while the other half is free in the cytoplasm.</text>
</comment>
<evidence type="ECO:0000256" key="14">
    <source>
        <dbReference type="SAM" id="MobiDB-lite"/>
    </source>
</evidence>
<dbReference type="NCBIfam" id="TIGR00115">
    <property type="entry name" value="tig"/>
    <property type="match status" value="1"/>
</dbReference>
<evidence type="ECO:0000256" key="7">
    <source>
        <dbReference type="ARBA" id="ARBA00023186"/>
    </source>
</evidence>